<dbReference type="PANTHER" id="PTHR38429">
    <property type="entry name" value="SEPTATION PROTEIN SPOVG-RELATED"/>
    <property type="match status" value="1"/>
</dbReference>
<protein>
    <submittedName>
        <fullName evidence="4">Septation regulator SpoVG</fullName>
    </submittedName>
</protein>
<evidence type="ECO:0000256" key="3">
    <source>
        <dbReference type="ARBA" id="ARBA00023306"/>
    </source>
</evidence>
<gene>
    <name evidence="4" type="primary">spoVG</name>
    <name evidence="4" type="ORF">IAC57_04285</name>
</gene>
<dbReference type="InterPro" id="IPR007170">
    <property type="entry name" value="SpoVG"/>
</dbReference>
<reference evidence="4" key="2">
    <citation type="journal article" date="2021" name="PeerJ">
        <title>Extensive microbial diversity within the chicken gut microbiome revealed by metagenomics and culture.</title>
        <authorList>
            <person name="Gilroy R."/>
            <person name="Ravi A."/>
            <person name="Getino M."/>
            <person name="Pursley I."/>
            <person name="Horton D.L."/>
            <person name="Alikhan N.F."/>
            <person name="Baker D."/>
            <person name="Gharbi K."/>
            <person name="Hall N."/>
            <person name="Watson M."/>
            <person name="Adriaenssens E.M."/>
            <person name="Foster-Nyarko E."/>
            <person name="Jarju S."/>
            <person name="Secka A."/>
            <person name="Antonio M."/>
            <person name="Oren A."/>
            <person name="Chaudhuri R.R."/>
            <person name="La Ragione R."/>
            <person name="Hildebrand F."/>
            <person name="Pallen M.J."/>
        </authorList>
    </citation>
    <scope>NUCLEOTIDE SEQUENCE</scope>
    <source>
        <strain evidence="4">11687</strain>
    </source>
</reference>
<dbReference type="Proteomes" id="UP000824081">
    <property type="component" value="Unassembled WGS sequence"/>
</dbReference>
<evidence type="ECO:0000313" key="5">
    <source>
        <dbReference type="Proteomes" id="UP000824081"/>
    </source>
</evidence>
<comment type="caution">
    <text evidence="4">The sequence shown here is derived from an EMBL/GenBank/DDBJ whole genome shotgun (WGS) entry which is preliminary data.</text>
</comment>
<dbReference type="SUPFAM" id="SSF160537">
    <property type="entry name" value="SpoVG-like"/>
    <property type="match status" value="1"/>
</dbReference>
<dbReference type="NCBIfam" id="NF009749">
    <property type="entry name" value="PRK13259.1"/>
    <property type="match status" value="1"/>
</dbReference>
<name>A0A9D1MF85_9FIRM</name>
<reference evidence="4" key="1">
    <citation type="submission" date="2020-10" db="EMBL/GenBank/DDBJ databases">
        <authorList>
            <person name="Gilroy R."/>
        </authorList>
    </citation>
    <scope>NUCLEOTIDE SEQUENCE</scope>
    <source>
        <strain evidence="4">11687</strain>
    </source>
</reference>
<accession>A0A9D1MF85</accession>
<dbReference type="Gene3D" id="3.30.1120.40">
    <property type="entry name" value="Stage V sporulation protein G"/>
    <property type="match status" value="1"/>
</dbReference>
<keyword evidence="2" id="KW-0717">Septation</keyword>
<dbReference type="AlphaFoldDB" id="A0A9D1MF85"/>
<evidence type="ECO:0000256" key="2">
    <source>
        <dbReference type="ARBA" id="ARBA00023210"/>
    </source>
</evidence>
<dbReference type="GO" id="GO:0030435">
    <property type="term" value="P:sporulation resulting in formation of a cellular spore"/>
    <property type="evidence" value="ECO:0007669"/>
    <property type="project" value="InterPro"/>
</dbReference>
<keyword evidence="3" id="KW-0131">Cell cycle</keyword>
<proteinExistence type="predicted"/>
<dbReference type="Pfam" id="PF04026">
    <property type="entry name" value="SpoVG"/>
    <property type="match status" value="1"/>
</dbReference>
<sequence length="88" mass="9702">MEISDVRVKLLEPENKIKAVAAITIDGCFVVHDIKVIQGTTSLFITMPGRKTAEGKYKDVAHPIDTPTREMISATVLDAYEKARKASE</sequence>
<evidence type="ECO:0000313" key="4">
    <source>
        <dbReference type="EMBL" id="HIU59305.1"/>
    </source>
</evidence>
<dbReference type="InterPro" id="IPR036751">
    <property type="entry name" value="SpoVG_sf"/>
</dbReference>
<dbReference type="GO" id="GO:0000917">
    <property type="term" value="P:division septum assembly"/>
    <property type="evidence" value="ECO:0007669"/>
    <property type="project" value="UniProtKB-KW"/>
</dbReference>
<dbReference type="EMBL" id="DVMZ01000110">
    <property type="protein sequence ID" value="HIU59305.1"/>
    <property type="molecule type" value="Genomic_DNA"/>
</dbReference>
<organism evidence="4 5">
    <name type="scientific">Candidatus Scatosoma pullistercoris</name>
    <dbReference type="NCBI Taxonomy" id="2840934"/>
    <lineage>
        <taxon>Bacteria</taxon>
        <taxon>Bacillati</taxon>
        <taxon>Bacillota</taxon>
        <taxon>Clostridia</taxon>
        <taxon>Candidatus Scatosoma</taxon>
    </lineage>
</organism>
<keyword evidence="1" id="KW-0132">Cell division</keyword>
<dbReference type="PANTHER" id="PTHR38429:SF1">
    <property type="entry name" value="SEPTATION PROTEIN SPOVG-RELATED"/>
    <property type="match status" value="1"/>
</dbReference>
<evidence type="ECO:0000256" key="1">
    <source>
        <dbReference type="ARBA" id="ARBA00022618"/>
    </source>
</evidence>